<proteinExistence type="predicted"/>
<feature type="region of interest" description="Disordered" evidence="1">
    <location>
        <begin position="19"/>
        <end position="70"/>
    </location>
</feature>
<accession>A0A0R3PN99</accession>
<dbReference type="WBParaSite" id="ACOC_0000650201-mRNA-1">
    <property type="protein sequence ID" value="ACOC_0000650201-mRNA-1"/>
    <property type="gene ID" value="ACOC_0000650201"/>
</dbReference>
<sequence>MVISGSEVILVFQRSAIHFSSRSRSPRRRRDNRSGNGRPRMQRDRGGRGGGHFRGRGGPNRRDNVPRRDNKDHKQVLDLLDKNSIISAECAKAVGLDNEYLSKLEDQRRKRDEVLRRKEQRRFGGSAHDSSSNTRSNDQAETALKKNKAYLCVNVKNVKQLTTAKLRVETLAKDLGEIRKCWKSNEDQVTVIFVEHSKAKEFMLKYNNKVLSGLRIQVSLEKAYLNLAEIQ</sequence>
<dbReference type="OrthoDB" id="5865792at2759"/>
<feature type="compositionally biased region" description="Basic and acidic residues" evidence="1">
    <location>
        <begin position="60"/>
        <end position="70"/>
    </location>
</feature>
<reference evidence="4" key="1">
    <citation type="submission" date="2017-02" db="UniProtKB">
        <authorList>
            <consortium name="WormBaseParasite"/>
        </authorList>
    </citation>
    <scope>IDENTIFICATION</scope>
</reference>
<feature type="compositionally biased region" description="Gly residues" evidence="1">
    <location>
        <begin position="48"/>
        <end position="58"/>
    </location>
</feature>
<feature type="compositionally biased region" description="Polar residues" evidence="1">
    <location>
        <begin position="128"/>
        <end position="140"/>
    </location>
</feature>
<keyword evidence="3" id="KW-1185">Reference proteome</keyword>
<feature type="region of interest" description="Disordered" evidence="1">
    <location>
        <begin position="107"/>
        <end position="140"/>
    </location>
</feature>
<dbReference type="AlphaFoldDB" id="A0A0R3PN99"/>
<gene>
    <name evidence="2" type="ORF">ACOC_LOCUS6503</name>
</gene>
<dbReference type="Proteomes" id="UP000267027">
    <property type="component" value="Unassembled WGS sequence"/>
</dbReference>
<organism evidence="4">
    <name type="scientific">Angiostrongylus costaricensis</name>
    <name type="common">Nematode worm</name>
    <dbReference type="NCBI Taxonomy" id="334426"/>
    <lineage>
        <taxon>Eukaryota</taxon>
        <taxon>Metazoa</taxon>
        <taxon>Ecdysozoa</taxon>
        <taxon>Nematoda</taxon>
        <taxon>Chromadorea</taxon>
        <taxon>Rhabditida</taxon>
        <taxon>Rhabditina</taxon>
        <taxon>Rhabditomorpha</taxon>
        <taxon>Strongyloidea</taxon>
        <taxon>Metastrongylidae</taxon>
        <taxon>Angiostrongylus</taxon>
    </lineage>
</organism>
<evidence type="ECO:0000313" key="2">
    <source>
        <dbReference type="EMBL" id="VDM58088.1"/>
    </source>
</evidence>
<reference evidence="2 3" key="2">
    <citation type="submission" date="2018-11" db="EMBL/GenBank/DDBJ databases">
        <authorList>
            <consortium name="Pathogen Informatics"/>
        </authorList>
    </citation>
    <scope>NUCLEOTIDE SEQUENCE [LARGE SCALE GENOMIC DNA]</scope>
    <source>
        <strain evidence="2 3">Costa Rica</strain>
    </source>
</reference>
<dbReference type="EMBL" id="UYYA01003951">
    <property type="protein sequence ID" value="VDM58088.1"/>
    <property type="molecule type" value="Genomic_DNA"/>
</dbReference>
<feature type="compositionally biased region" description="Basic and acidic residues" evidence="1">
    <location>
        <begin position="107"/>
        <end position="117"/>
    </location>
</feature>
<evidence type="ECO:0000313" key="4">
    <source>
        <dbReference type="WBParaSite" id="ACOC_0000650201-mRNA-1"/>
    </source>
</evidence>
<evidence type="ECO:0000256" key="1">
    <source>
        <dbReference type="SAM" id="MobiDB-lite"/>
    </source>
</evidence>
<protein>
    <submittedName>
        <fullName evidence="4">RRM domain-containing protein</fullName>
    </submittedName>
</protein>
<name>A0A0R3PN99_ANGCS</name>
<evidence type="ECO:0000313" key="3">
    <source>
        <dbReference type="Proteomes" id="UP000267027"/>
    </source>
</evidence>